<dbReference type="Proteomes" id="UP000663828">
    <property type="component" value="Unassembled WGS sequence"/>
</dbReference>
<dbReference type="OrthoDB" id="9991874at2759"/>
<proteinExistence type="predicted"/>
<protein>
    <submittedName>
        <fullName evidence="2">Uncharacterized protein</fullName>
    </submittedName>
</protein>
<feature type="compositionally biased region" description="Polar residues" evidence="1">
    <location>
        <begin position="423"/>
        <end position="447"/>
    </location>
</feature>
<dbReference type="EMBL" id="CAJNOJ010000640">
    <property type="protein sequence ID" value="CAF1502159.1"/>
    <property type="molecule type" value="Genomic_DNA"/>
</dbReference>
<comment type="caution">
    <text evidence="2">The sequence shown here is derived from an EMBL/GenBank/DDBJ whole genome shotgun (WGS) entry which is preliminary data.</text>
</comment>
<dbReference type="EMBL" id="CAJNOR010007406">
    <property type="protein sequence ID" value="CAF1616623.1"/>
    <property type="molecule type" value="Genomic_DNA"/>
</dbReference>
<evidence type="ECO:0000256" key="1">
    <source>
        <dbReference type="SAM" id="MobiDB-lite"/>
    </source>
</evidence>
<evidence type="ECO:0000313" key="3">
    <source>
        <dbReference type="EMBL" id="CAF1616623.1"/>
    </source>
</evidence>
<dbReference type="Proteomes" id="UP000663852">
    <property type="component" value="Unassembled WGS sequence"/>
</dbReference>
<evidence type="ECO:0000313" key="5">
    <source>
        <dbReference type="Proteomes" id="UP000663852"/>
    </source>
</evidence>
<accession>A0A815TF37</accession>
<gene>
    <name evidence="2" type="ORF">EDS130_LOCUS42699</name>
    <name evidence="3" type="ORF">XAT740_LOCUS49649</name>
</gene>
<organism evidence="2 5">
    <name type="scientific">Adineta ricciae</name>
    <name type="common">Rotifer</name>
    <dbReference type="NCBI Taxonomy" id="249248"/>
    <lineage>
        <taxon>Eukaryota</taxon>
        <taxon>Metazoa</taxon>
        <taxon>Spiralia</taxon>
        <taxon>Gnathifera</taxon>
        <taxon>Rotifera</taxon>
        <taxon>Eurotatoria</taxon>
        <taxon>Bdelloidea</taxon>
        <taxon>Adinetida</taxon>
        <taxon>Adinetidae</taxon>
        <taxon>Adineta</taxon>
    </lineage>
</organism>
<dbReference type="AlphaFoldDB" id="A0A815TF37"/>
<keyword evidence="4" id="KW-1185">Reference proteome</keyword>
<feature type="region of interest" description="Disordered" evidence="1">
    <location>
        <begin position="423"/>
        <end position="448"/>
    </location>
</feature>
<reference evidence="2" key="1">
    <citation type="submission" date="2021-02" db="EMBL/GenBank/DDBJ databases">
        <authorList>
            <person name="Nowell W R."/>
        </authorList>
    </citation>
    <scope>NUCLEOTIDE SEQUENCE</scope>
</reference>
<sequence>MAQRFTTTTTTSSSIANELSALYSESDQLYSAHMNNDSPTASPFRTPNRMRSGLTMIDNDDTFDNTLSTTICNPYEIRTLNENNMARKMILPVFPPDGLRSSTTDTSSKSVHLLLTNVWLEQFSDEQFERIRRHAYLPLFKLEMDKSVPLNTEAYKTCMKHSYMWNFYQQLYVDTKKRFRVDIALIDYNLQRLHECLTTVTTQRNLNQKSLTWDEMILALEFYLQIDVDTFCLKTCSFNNVQPRVYDHQREGLFSLALPEARFAIRPCNSRYCHCCHSPCQRRYTTDESEHHQAIPFSIPHIHQFVNGYEAILNCPATCETTDCIYVLTCPCGKFDYIGHTVSSFATALAYHREEGNRIMREFFLGEINTEYLTHRLKSEEKRANDQLWLYQHSTQCSAALEIFLDENPSYWCFVPTKVAAPSLSNTPSRNSPSLRTSTESSFTSVDESTRLRGEEEIRFLLRNIPKPPSGFVFSAQQRQQQAQFFQSARDRIVPRDLPDLYNADIIAVLPSHSSELLCALIESLFITHTECNLNQTGDLVYERKNPIGASNSIWCANLARYVWPHF</sequence>
<evidence type="ECO:0000313" key="4">
    <source>
        <dbReference type="Proteomes" id="UP000663828"/>
    </source>
</evidence>
<name>A0A815TF37_ADIRI</name>
<evidence type="ECO:0000313" key="2">
    <source>
        <dbReference type="EMBL" id="CAF1502159.1"/>
    </source>
</evidence>